<feature type="compositionally biased region" description="Polar residues" evidence="1">
    <location>
        <begin position="1"/>
        <end position="17"/>
    </location>
</feature>
<accession>A0AAV5RHX2</accession>
<reference evidence="2 3" key="1">
    <citation type="journal article" date="2023" name="Elife">
        <title>Identification of key yeast species and microbe-microbe interactions impacting larval growth of Drosophila in the wild.</title>
        <authorList>
            <person name="Mure A."/>
            <person name="Sugiura Y."/>
            <person name="Maeda R."/>
            <person name="Honda K."/>
            <person name="Sakurai N."/>
            <person name="Takahashi Y."/>
            <person name="Watada M."/>
            <person name="Katoh T."/>
            <person name="Gotoh A."/>
            <person name="Gotoh Y."/>
            <person name="Taniguchi I."/>
            <person name="Nakamura K."/>
            <person name="Hayashi T."/>
            <person name="Katayama T."/>
            <person name="Uemura T."/>
            <person name="Hattori Y."/>
        </authorList>
    </citation>
    <scope>NUCLEOTIDE SEQUENCE [LARGE SCALE GENOMIC DNA]</scope>
    <source>
        <strain evidence="2 3">SB-73</strain>
    </source>
</reference>
<feature type="region of interest" description="Disordered" evidence="1">
    <location>
        <begin position="304"/>
        <end position="351"/>
    </location>
</feature>
<name>A0AAV5RHX2_STABA</name>
<dbReference type="Proteomes" id="UP001362899">
    <property type="component" value="Unassembled WGS sequence"/>
</dbReference>
<evidence type="ECO:0000313" key="2">
    <source>
        <dbReference type="EMBL" id="GMM51048.1"/>
    </source>
</evidence>
<protein>
    <submittedName>
        <fullName evidence="2">Uncharacterized protein</fullName>
    </submittedName>
</protein>
<feature type="region of interest" description="Disordered" evidence="1">
    <location>
        <begin position="411"/>
        <end position="487"/>
    </location>
</feature>
<evidence type="ECO:0000256" key="1">
    <source>
        <dbReference type="SAM" id="MobiDB-lite"/>
    </source>
</evidence>
<feature type="compositionally biased region" description="Basic and acidic residues" evidence="1">
    <location>
        <begin position="29"/>
        <end position="39"/>
    </location>
</feature>
<sequence length="487" mass="54387">MDNAVTSTSPASKQPSNDLKAADNQADTQDSKLSLKEDAFNEADVEEDNEEERLPPPVVPEKPATTMDNIIAQQRVFENEYYELASQLAKCLEVRVSQTLTEVDSEDKDGSVQSSLLQKPNLDKITKLMSYKLMAIRGSTHSEAVSVWCDFYKKKSELKDSMCSKIMHDSSFLVSEQEGGIVKRKTNIPVMDWISMNLDTVHYLRDSPILAPLDKNEIVRDFKTISGANDPREPSSPPVTHIHNDSSTAVSEKLVNYAEDMEDIEVDVNEESNEARNKDVNIKEETSVSNLDANTEVIQGEISSENGLTRLSRSNSVSSSYSAQTDQKLGQNKTKRVTKHNKYVNEHERKRKQYETELNMTIKKRVEEMAHRDMARREHERQVAQSKQIREQTELERRQREAGIMSVVGIDGQANTQGLPVPEGSANSVNEFTSQPSPVKRGSNASLASVRHKRASSSFSATSVQNADRSSSPNPSPKPNSNVVLSQ</sequence>
<evidence type="ECO:0000313" key="3">
    <source>
        <dbReference type="Proteomes" id="UP001362899"/>
    </source>
</evidence>
<gene>
    <name evidence="2" type="ORF">DASB73_020060</name>
</gene>
<feature type="compositionally biased region" description="Polar residues" evidence="1">
    <location>
        <begin position="456"/>
        <end position="469"/>
    </location>
</feature>
<feature type="compositionally biased region" description="Polar residues" evidence="1">
    <location>
        <begin position="425"/>
        <end position="447"/>
    </location>
</feature>
<feature type="compositionally biased region" description="Low complexity" evidence="1">
    <location>
        <begin position="312"/>
        <end position="322"/>
    </location>
</feature>
<feature type="compositionally biased region" description="Acidic residues" evidence="1">
    <location>
        <begin position="40"/>
        <end position="51"/>
    </location>
</feature>
<feature type="region of interest" description="Disordered" evidence="1">
    <location>
        <begin position="372"/>
        <end position="399"/>
    </location>
</feature>
<feature type="region of interest" description="Disordered" evidence="1">
    <location>
        <begin position="226"/>
        <end position="247"/>
    </location>
</feature>
<feature type="region of interest" description="Disordered" evidence="1">
    <location>
        <begin position="1"/>
        <end position="63"/>
    </location>
</feature>
<feature type="compositionally biased region" description="Basic residues" evidence="1">
    <location>
        <begin position="333"/>
        <end position="342"/>
    </location>
</feature>
<feature type="compositionally biased region" description="Polar residues" evidence="1">
    <location>
        <begin position="323"/>
        <end position="332"/>
    </location>
</feature>
<proteinExistence type="predicted"/>
<dbReference type="AlphaFoldDB" id="A0AAV5RHX2"/>
<comment type="caution">
    <text evidence="2">The sequence shown here is derived from an EMBL/GenBank/DDBJ whole genome shotgun (WGS) entry which is preliminary data.</text>
</comment>
<dbReference type="EMBL" id="BTGC01000003">
    <property type="protein sequence ID" value="GMM51048.1"/>
    <property type="molecule type" value="Genomic_DNA"/>
</dbReference>
<organism evidence="2 3">
    <name type="scientific">Starmerella bacillaris</name>
    <name type="common">Yeast</name>
    <name type="synonym">Candida zemplinina</name>
    <dbReference type="NCBI Taxonomy" id="1247836"/>
    <lineage>
        <taxon>Eukaryota</taxon>
        <taxon>Fungi</taxon>
        <taxon>Dikarya</taxon>
        <taxon>Ascomycota</taxon>
        <taxon>Saccharomycotina</taxon>
        <taxon>Dipodascomycetes</taxon>
        <taxon>Dipodascales</taxon>
        <taxon>Trichomonascaceae</taxon>
        <taxon>Starmerella</taxon>
    </lineage>
</organism>
<keyword evidence="3" id="KW-1185">Reference proteome</keyword>